<proteinExistence type="predicted"/>
<dbReference type="STRING" id="478744.SAMN05444359_13521"/>
<organism evidence="1 2">
    <name type="scientific">Neolewinella agarilytica</name>
    <dbReference type="NCBI Taxonomy" id="478744"/>
    <lineage>
        <taxon>Bacteria</taxon>
        <taxon>Pseudomonadati</taxon>
        <taxon>Bacteroidota</taxon>
        <taxon>Saprospiria</taxon>
        <taxon>Saprospirales</taxon>
        <taxon>Lewinellaceae</taxon>
        <taxon>Neolewinella</taxon>
    </lineage>
</organism>
<sequence length="407" mass="47324">MSQSTTFSNDPSLLFPPTAYPPRRKSEILKDWLFEKIHGNKLVYNTCWEDPRCDRAMLSIDKDSEIVMITSAGDNALDYLLDQPESVHCIDVNPRQNALLDLKLAAYTSLSWPVFFKIFGEGCLPDFAAVYTLHLRPRLQTASQQYWDRQQHYFQPGRKREGLYFHGSSGLFAWLAGRFMALDGQLRKDIDDLLESRTMEEQQIRYRRLEPRLLSRLLGSRSRQKVSLSMVGVPLSQRQFIEEESGGLRNYVRDAFRHIFLELPIHENYFYRLYLKGRYSKDCCPGYLKEENFELLKSRTKCIRPHTTTVADFLKKNPKAYSHFVLLDHQDWLAANAPAALAEEWRLILANSRPGTRILLRSATSRPETVPDFVRQRTRFRNDLSNVQAKLDRVGTYAGTFLLEVIK</sequence>
<protein>
    <submittedName>
        <fullName evidence="1">S-adenosylmethionine-diacylglycerol 3-amino-3-carboxypropyl transferase</fullName>
    </submittedName>
</protein>
<keyword evidence="2" id="KW-1185">Reference proteome</keyword>
<dbReference type="EMBL" id="FOFB01000035">
    <property type="protein sequence ID" value="SER32744.1"/>
    <property type="molecule type" value="Genomic_DNA"/>
</dbReference>
<dbReference type="OrthoDB" id="1522784at2"/>
<keyword evidence="1" id="KW-0808">Transferase</keyword>
<reference evidence="2" key="1">
    <citation type="submission" date="2016-10" db="EMBL/GenBank/DDBJ databases">
        <authorList>
            <person name="Varghese N."/>
            <person name="Submissions S."/>
        </authorList>
    </citation>
    <scope>NUCLEOTIDE SEQUENCE [LARGE SCALE GENOMIC DNA]</scope>
    <source>
        <strain evidence="2">DSM 24740</strain>
    </source>
</reference>
<gene>
    <name evidence="1" type="ORF">SAMN05444359_13521</name>
</gene>
<dbReference type="InterPro" id="IPR021829">
    <property type="entry name" value="DUF3419"/>
</dbReference>
<name>A0A1H9N9X5_9BACT</name>
<dbReference type="Proteomes" id="UP000199021">
    <property type="component" value="Unassembled WGS sequence"/>
</dbReference>
<dbReference type="PANTHER" id="PTHR47473">
    <property type="entry name" value="BTA1P"/>
    <property type="match status" value="1"/>
</dbReference>
<accession>A0A1H9N9X5</accession>
<dbReference type="PANTHER" id="PTHR47473:SF1">
    <property type="entry name" value="METHYLTRANSFERASE DOMAIN-CONTAINING PROTEIN"/>
    <property type="match status" value="1"/>
</dbReference>
<dbReference type="AlphaFoldDB" id="A0A1H9N9X5"/>
<evidence type="ECO:0000313" key="1">
    <source>
        <dbReference type="EMBL" id="SER32744.1"/>
    </source>
</evidence>
<dbReference type="InParanoid" id="A0A1H9N9X5"/>
<dbReference type="Pfam" id="PF11899">
    <property type="entry name" value="DUF3419"/>
    <property type="match status" value="1"/>
</dbReference>
<dbReference type="RefSeq" id="WP_090172863.1">
    <property type="nucleotide sequence ID" value="NZ_FOFB01000035.1"/>
</dbReference>
<dbReference type="GO" id="GO:0016740">
    <property type="term" value="F:transferase activity"/>
    <property type="evidence" value="ECO:0007669"/>
    <property type="project" value="UniProtKB-KW"/>
</dbReference>
<evidence type="ECO:0000313" key="2">
    <source>
        <dbReference type="Proteomes" id="UP000199021"/>
    </source>
</evidence>